<dbReference type="Gene3D" id="3.30.9.10">
    <property type="entry name" value="D-Amino Acid Oxidase, subunit A, domain 2"/>
    <property type="match status" value="1"/>
</dbReference>
<dbReference type="PANTHER" id="PTHR13847:SF261">
    <property type="entry name" value="FAD-DEPENDENT OXIDOREDUCTASE FAMILY PROTEIN"/>
    <property type="match status" value="1"/>
</dbReference>
<feature type="region of interest" description="Disordered" evidence="1">
    <location>
        <begin position="1"/>
        <end position="23"/>
    </location>
</feature>
<evidence type="ECO:0000259" key="2">
    <source>
        <dbReference type="Pfam" id="PF01266"/>
    </source>
</evidence>
<evidence type="ECO:0000256" key="1">
    <source>
        <dbReference type="SAM" id="MobiDB-lite"/>
    </source>
</evidence>
<proteinExistence type="predicted"/>
<dbReference type="AlphaFoldDB" id="A0AAW1PME4"/>
<accession>A0AAW1PME4</accession>
<dbReference type="Proteomes" id="UP001489004">
    <property type="component" value="Unassembled WGS sequence"/>
</dbReference>
<name>A0AAW1PME4_9CHLO</name>
<organism evidence="3 4">
    <name type="scientific">[Myrmecia] bisecta</name>
    <dbReference type="NCBI Taxonomy" id="41462"/>
    <lineage>
        <taxon>Eukaryota</taxon>
        <taxon>Viridiplantae</taxon>
        <taxon>Chlorophyta</taxon>
        <taxon>core chlorophytes</taxon>
        <taxon>Trebouxiophyceae</taxon>
        <taxon>Trebouxiales</taxon>
        <taxon>Trebouxiaceae</taxon>
        <taxon>Myrmecia</taxon>
    </lineage>
</organism>
<dbReference type="PANTHER" id="PTHR13847">
    <property type="entry name" value="SARCOSINE DEHYDROGENASE-RELATED"/>
    <property type="match status" value="1"/>
</dbReference>
<gene>
    <name evidence="3" type="ORF">WJX72_010698</name>
</gene>
<comment type="caution">
    <text evidence="3">The sequence shown here is derived from an EMBL/GenBank/DDBJ whole genome shotgun (WGS) entry which is preliminary data.</text>
</comment>
<sequence>MIRSTLPPRRSGRSRQAPPGQSSHVAAIACSSQARAVQAGYHGVTASGRRYAVVGGGFAGVAVAWHLLAQATATAPVQVQLFDLAGLGGGGSGAAGGLLHPFSPSGKLLWRGEEAMADALQLVQAAEHAARADEGLDPSAQFVWRQPIMRPAATAKQVKQFLKVQKAKAAPPAGGPAHVSCLTAREALHLLPGLSQQPVPQPAAPLARQGRGDMKAAATAAAGQPGPAALLIKGGLVLHPVRYLRALWSACQHQAATAGGSSATLVHERVTSLALLEQQQGPFDAVIVAAGAAVATIPEIGDRVPLELCQGYTLDLAWPDPAPSVQPGMADTVPSASSSHYQASGSRGLVYHAWAGRLVAQAVLADDESMLPPELLRWKQQPR</sequence>
<evidence type="ECO:0000313" key="4">
    <source>
        <dbReference type="Proteomes" id="UP001489004"/>
    </source>
</evidence>
<feature type="domain" description="FAD dependent oxidoreductase" evidence="2">
    <location>
        <begin position="51"/>
        <end position="327"/>
    </location>
</feature>
<dbReference type="EMBL" id="JALJOR010000007">
    <property type="protein sequence ID" value="KAK9814736.1"/>
    <property type="molecule type" value="Genomic_DNA"/>
</dbReference>
<keyword evidence="4" id="KW-1185">Reference proteome</keyword>
<reference evidence="3 4" key="1">
    <citation type="journal article" date="2024" name="Nat. Commun.">
        <title>Phylogenomics reveals the evolutionary origins of lichenization in chlorophyte algae.</title>
        <authorList>
            <person name="Puginier C."/>
            <person name="Libourel C."/>
            <person name="Otte J."/>
            <person name="Skaloud P."/>
            <person name="Haon M."/>
            <person name="Grisel S."/>
            <person name="Petersen M."/>
            <person name="Berrin J.G."/>
            <person name="Delaux P.M."/>
            <person name="Dal Grande F."/>
            <person name="Keller J."/>
        </authorList>
    </citation>
    <scope>NUCLEOTIDE SEQUENCE [LARGE SCALE GENOMIC DNA]</scope>
    <source>
        <strain evidence="3 4">SAG 2043</strain>
    </source>
</reference>
<dbReference type="PROSITE" id="PS51257">
    <property type="entry name" value="PROKAR_LIPOPROTEIN"/>
    <property type="match status" value="1"/>
</dbReference>
<dbReference type="Gene3D" id="3.50.50.60">
    <property type="entry name" value="FAD/NAD(P)-binding domain"/>
    <property type="match status" value="1"/>
</dbReference>
<dbReference type="InterPro" id="IPR006076">
    <property type="entry name" value="FAD-dep_OxRdtase"/>
</dbReference>
<dbReference type="GO" id="GO:0005737">
    <property type="term" value="C:cytoplasm"/>
    <property type="evidence" value="ECO:0007669"/>
    <property type="project" value="TreeGrafter"/>
</dbReference>
<evidence type="ECO:0000313" key="3">
    <source>
        <dbReference type="EMBL" id="KAK9814736.1"/>
    </source>
</evidence>
<protein>
    <recommendedName>
        <fullName evidence="2">FAD dependent oxidoreductase domain-containing protein</fullName>
    </recommendedName>
</protein>
<dbReference type="Pfam" id="PF01266">
    <property type="entry name" value="DAO"/>
    <property type="match status" value="1"/>
</dbReference>
<dbReference type="SUPFAM" id="SSF51971">
    <property type="entry name" value="Nucleotide-binding domain"/>
    <property type="match status" value="1"/>
</dbReference>
<dbReference type="InterPro" id="IPR036188">
    <property type="entry name" value="FAD/NAD-bd_sf"/>
</dbReference>